<dbReference type="InterPro" id="IPR016187">
    <property type="entry name" value="CTDL_fold"/>
</dbReference>
<feature type="chain" id="PRO_5028096047" evidence="6">
    <location>
        <begin position="23"/>
        <end position="650"/>
    </location>
</feature>
<dbReference type="Gene3D" id="2.10.25.10">
    <property type="entry name" value="Laminin"/>
    <property type="match status" value="1"/>
</dbReference>
<organism evidence="9 10">
    <name type="scientific">Branchiostoma belcheri</name>
    <name type="common">Amphioxus</name>
    <dbReference type="NCBI Taxonomy" id="7741"/>
    <lineage>
        <taxon>Eukaryota</taxon>
        <taxon>Metazoa</taxon>
        <taxon>Chordata</taxon>
        <taxon>Cephalochordata</taxon>
        <taxon>Leptocardii</taxon>
        <taxon>Amphioxiformes</taxon>
        <taxon>Branchiostomatidae</taxon>
        <taxon>Branchiostoma</taxon>
    </lineage>
</organism>
<sequence>MAGRLLVYTLVLHGLFLVNGSAHPGYTQRGDTSYKVFTEVMSYHQAEMTCEADGGHLADIKTQSLHNFILDMVRQANRYRDYWIGLNDKRTPNVWTWSDGTPLSGCGFSMWAPGEPNNGGGQGQDCGQLWAAVGLSWDDDFCYMNFHAGGCHVANGGCDQICTSDGPNVTCDCRIGYVLKDDGYTCTAWTDDLIAPRNKVYTRHCMFGDGATYRGTVSMTSGGLTCQRWDSQSPHPHDQTVRHPLAGLDENYCRNPDGEPRTWCYTADPDTRWQYCTVPQCFSDCYIDDGASYRGTVNITSSGRACQRWDSQTPHPHTRTPTTYPSAGLDQNFCRNPDGEAEPWCYTQDPYVRWEACVISNCDGKRITTTPASSERIRVFPENCYFGDGATYRGKVSVSKDGIPCQRWDSQTPHQHDIPSRFPNTELNENYCRNPDGWDRPWCYTTDPNIRWQVCDIPGCFLGDCYDDNGVSYRGKVNVTSSGRACQRWDSQTPHQHFNTDSFPQAGLQDNYCRNPNGDIQPWCYTVDPLTRMEFCAVPICGNDTSGEDQKAGNDTGAHLAQKTGETSNTGGIVAGAVVAILVLVAAVLGVAYYFLFWRKRMDDEKGLVGNEGPVATEPVGFRDIQARNDKADVEGTFSNDLTISGQSDA</sequence>
<feature type="compositionally biased region" description="Low complexity" evidence="4">
    <location>
        <begin position="313"/>
        <end position="325"/>
    </location>
</feature>
<keyword evidence="2 3" id="KW-1015">Disulfide bond</keyword>
<feature type="signal peptide" evidence="6">
    <location>
        <begin position="1"/>
        <end position="22"/>
    </location>
</feature>
<dbReference type="AlphaFoldDB" id="A0A6P5AMU3"/>
<dbReference type="Pfam" id="PF14670">
    <property type="entry name" value="FXa_inhibition"/>
    <property type="match status" value="1"/>
</dbReference>
<evidence type="ECO:0000256" key="5">
    <source>
        <dbReference type="SAM" id="Phobius"/>
    </source>
</evidence>
<feature type="disulfide bond" evidence="3">
    <location>
        <begin position="306"/>
        <end position="345"/>
    </location>
</feature>
<feature type="region of interest" description="Disordered" evidence="4">
    <location>
        <begin position="307"/>
        <end position="329"/>
    </location>
</feature>
<dbReference type="SMART" id="SM00130">
    <property type="entry name" value="KR"/>
    <property type="match status" value="4"/>
</dbReference>
<keyword evidence="1 3" id="KW-0420">Kringle</keyword>
<dbReference type="Gene3D" id="3.10.100.10">
    <property type="entry name" value="Mannose-Binding Protein A, subunit A"/>
    <property type="match status" value="1"/>
</dbReference>
<keyword evidence="9" id="KW-1185">Reference proteome</keyword>
<dbReference type="PROSITE" id="PS00021">
    <property type="entry name" value="KRINGLE_1"/>
    <property type="match status" value="4"/>
</dbReference>
<dbReference type="InterPro" id="IPR016186">
    <property type="entry name" value="C-type_lectin-like/link_sf"/>
</dbReference>
<dbReference type="CDD" id="cd00037">
    <property type="entry name" value="CLECT"/>
    <property type="match status" value="1"/>
</dbReference>
<accession>A0A6P5AMU3</accession>
<reference evidence="10" key="1">
    <citation type="submission" date="2025-08" db="UniProtKB">
        <authorList>
            <consortium name="RefSeq"/>
        </authorList>
    </citation>
    <scope>IDENTIFICATION</scope>
    <source>
        <tissue evidence="10">Gonad</tissue>
    </source>
</reference>
<feature type="disulfide bond" evidence="3">
    <location>
        <begin position="285"/>
        <end position="362"/>
    </location>
</feature>
<dbReference type="PROSITE" id="PS50041">
    <property type="entry name" value="C_TYPE_LECTIN_2"/>
    <property type="match status" value="1"/>
</dbReference>
<feature type="disulfide bond" evidence="3">
    <location>
        <begin position="513"/>
        <end position="536"/>
    </location>
</feature>
<dbReference type="GeneID" id="109487860"/>
<feature type="disulfide bond" evidence="3">
    <location>
        <begin position="432"/>
        <end position="455"/>
    </location>
</feature>
<dbReference type="GO" id="GO:0005102">
    <property type="term" value="F:signaling receptor binding"/>
    <property type="evidence" value="ECO:0007669"/>
    <property type="project" value="TreeGrafter"/>
</dbReference>
<dbReference type="InterPro" id="IPR050759">
    <property type="entry name" value="Serine_protease_kringle"/>
</dbReference>
<dbReference type="Pfam" id="PF00051">
    <property type="entry name" value="Kringle"/>
    <property type="match status" value="4"/>
</dbReference>
<protein>
    <submittedName>
        <fullName evidence="10">Plasminogen-like</fullName>
    </submittedName>
</protein>
<dbReference type="PRINTS" id="PR00018">
    <property type="entry name" value="KRINGLE"/>
</dbReference>
<dbReference type="SUPFAM" id="SSF56436">
    <property type="entry name" value="C-type lectin-like"/>
    <property type="match status" value="1"/>
</dbReference>
<evidence type="ECO:0000256" key="1">
    <source>
        <dbReference type="ARBA" id="ARBA00022572"/>
    </source>
</evidence>
<evidence type="ECO:0000256" key="3">
    <source>
        <dbReference type="PROSITE-ProRule" id="PRU00121"/>
    </source>
</evidence>
<dbReference type="Gene3D" id="2.40.20.10">
    <property type="entry name" value="Plasminogen Kringle 4"/>
    <property type="match status" value="4"/>
</dbReference>
<dbReference type="InterPro" id="IPR018056">
    <property type="entry name" value="Kringle_CS"/>
</dbReference>
<dbReference type="CDD" id="cd00108">
    <property type="entry name" value="KR"/>
    <property type="match status" value="4"/>
</dbReference>
<dbReference type="KEGG" id="bbel:109487860"/>
<dbReference type="Proteomes" id="UP000515135">
    <property type="component" value="Unplaced"/>
</dbReference>
<dbReference type="GO" id="GO:0004175">
    <property type="term" value="F:endopeptidase activity"/>
    <property type="evidence" value="ECO:0007669"/>
    <property type="project" value="TreeGrafter"/>
</dbReference>
<evidence type="ECO:0000313" key="9">
    <source>
        <dbReference type="Proteomes" id="UP000515135"/>
    </source>
</evidence>
<keyword evidence="5" id="KW-1133">Transmembrane helix</keyword>
<evidence type="ECO:0000256" key="6">
    <source>
        <dbReference type="SAM" id="SignalP"/>
    </source>
</evidence>
<evidence type="ECO:0000259" key="8">
    <source>
        <dbReference type="PROSITE" id="PS50070"/>
    </source>
</evidence>
<feature type="domain" description="Kringle" evidence="8">
    <location>
        <begin position="464"/>
        <end position="541"/>
    </location>
</feature>
<dbReference type="InterPro" id="IPR013806">
    <property type="entry name" value="Kringle-like"/>
</dbReference>
<dbReference type="FunFam" id="2.40.20.10:FF:000020">
    <property type="entry name" value="Uncharacterized protein"/>
    <property type="match status" value="1"/>
</dbReference>
<evidence type="ECO:0000259" key="7">
    <source>
        <dbReference type="PROSITE" id="PS50041"/>
    </source>
</evidence>
<evidence type="ECO:0000256" key="2">
    <source>
        <dbReference type="ARBA" id="ARBA00023157"/>
    </source>
</evidence>
<feature type="disulfide bond" evidence="3">
    <location>
        <begin position="253"/>
        <end position="276"/>
    </location>
</feature>
<comment type="caution">
    <text evidence="3">Lacks conserved residue(s) required for the propagation of feature annotation.</text>
</comment>
<dbReference type="PANTHER" id="PTHR24261">
    <property type="entry name" value="PLASMINOGEN-RELATED"/>
    <property type="match status" value="1"/>
</dbReference>
<dbReference type="InterPro" id="IPR000001">
    <property type="entry name" value="Kringle"/>
</dbReference>
<feature type="transmembrane region" description="Helical" evidence="5">
    <location>
        <begin position="573"/>
        <end position="596"/>
    </location>
</feature>
<dbReference type="SMART" id="SM00034">
    <property type="entry name" value="CLECT"/>
    <property type="match status" value="1"/>
</dbReference>
<dbReference type="InterPro" id="IPR001304">
    <property type="entry name" value="C-type_lectin-like"/>
</dbReference>
<evidence type="ECO:0000313" key="10">
    <source>
        <dbReference type="RefSeq" id="XP_019647519.1"/>
    </source>
</evidence>
<dbReference type="GO" id="GO:0005615">
    <property type="term" value="C:extracellular space"/>
    <property type="evidence" value="ECO:0007669"/>
    <property type="project" value="TreeGrafter"/>
</dbReference>
<feature type="domain" description="Kringle" evidence="8">
    <location>
        <begin position="204"/>
        <end position="281"/>
    </location>
</feature>
<evidence type="ECO:0000256" key="4">
    <source>
        <dbReference type="SAM" id="MobiDB-lite"/>
    </source>
</evidence>
<feature type="domain" description="C-type lectin" evidence="7">
    <location>
        <begin position="29"/>
        <end position="142"/>
    </location>
</feature>
<keyword evidence="5" id="KW-0812">Transmembrane</keyword>
<dbReference type="PANTHER" id="PTHR24261:SF7">
    <property type="entry name" value="KRINGLE DOMAIN-CONTAINING PROTEIN"/>
    <property type="match status" value="1"/>
</dbReference>
<proteinExistence type="predicted"/>
<keyword evidence="6" id="KW-0732">Signal</keyword>
<gene>
    <name evidence="10" type="primary">LOC109487860</name>
</gene>
<dbReference type="SUPFAM" id="SSF57196">
    <property type="entry name" value="EGF/Laminin"/>
    <property type="match status" value="1"/>
</dbReference>
<dbReference type="InterPro" id="IPR038178">
    <property type="entry name" value="Kringle_sf"/>
</dbReference>
<name>A0A6P5AMU3_BRABE</name>
<keyword evidence="5" id="KW-0472">Membrane</keyword>
<dbReference type="Pfam" id="PF00059">
    <property type="entry name" value="Lectin_C"/>
    <property type="match status" value="1"/>
</dbReference>
<feature type="domain" description="Kringle" evidence="8">
    <location>
        <begin position="383"/>
        <end position="460"/>
    </location>
</feature>
<dbReference type="PROSITE" id="PS50070">
    <property type="entry name" value="KRINGLE_2"/>
    <property type="match status" value="4"/>
</dbReference>
<dbReference type="OrthoDB" id="41905at2759"/>
<dbReference type="SUPFAM" id="SSF57440">
    <property type="entry name" value="Kringle-like"/>
    <property type="match status" value="4"/>
</dbReference>
<dbReference type="RefSeq" id="XP_019647519.1">
    <property type="nucleotide sequence ID" value="XM_019791960.1"/>
</dbReference>
<feature type="disulfide bond" evidence="3">
    <location>
        <begin position="334"/>
        <end position="357"/>
    </location>
</feature>
<feature type="domain" description="Kringle" evidence="8">
    <location>
        <begin position="284"/>
        <end position="362"/>
    </location>
</feature>